<sequence length="70" mass="7626">MTSLVPTYCLDFPPGMNFTYIGIFVLGGAGSNLEDDPPQLLTGLCRVQQAELCVARKCGTEMWDGDVGRR</sequence>
<dbReference type="AlphaFoldDB" id="A0AAE1D7V7"/>
<evidence type="ECO:0000313" key="1">
    <source>
        <dbReference type="EMBL" id="KAK3759990.1"/>
    </source>
</evidence>
<protein>
    <submittedName>
        <fullName evidence="1">Uncharacterized protein</fullName>
    </submittedName>
</protein>
<reference evidence="1" key="1">
    <citation type="journal article" date="2023" name="G3 (Bethesda)">
        <title>A reference genome for the long-term kleptoplast-retaining sea slug Elysia crispata morphotype clarki.</title>
        <authorList>
            <person name="Eastman K.E."/>
            <person name="Pendleton A.L."/>
            <person name="Shaikh M.A."/>
            <person name="Suttiyut T."/>
            <person name="Ogas R."/>
            <person name="Tomko P."/>
            <person name="Gavelis G."/>
            <person name="Widhalm J.R."/>
            <person name="Wisecaver J.H."/>
        </authorList>
    </citation>
    <scope>NUCLEOTIDE SEQUENCE</scope>
    <source>
        <strain evidence="1">ECLA1</strain>
    </source>
</reference>
<organism evidence="1 2">
    <name type="scientific">Elysia crispata</name>
    <name type="common">lettuce slug</name>
    <dbReference type="NCBI Taxonomy" id="231223"/>
    <lineage>
        <taxon>Eukaryota</taxon>
        <taxon>Metazoa</taxon>
        <taxon>Spiralia</taxon>
        <taxon>Lophotrochozoa</taxon>
        <taxon>Mollusca</taxon>
        <taxon>Gastropoda</taxon>
        <taxon>Heterobranchia</taxon>
        <taxon>Euthyneura</taxon>
        <taxon>Panpulmonata</taxon>
        <taxon>Sacoglossa</taxon>
        <taxon>Placobranchoidea</taxon>
        <taxon>Plakobranchidae</taxon>
        <taxon>Elysia</taxon>
    </lineage>
</organism>
<name>A0AAE1D7V7_9GAST</name>
<gene>
    <name evidence="1" type="ORF">RRG08_048733</name>
</gene>
<keyword evidence="2" id="KW-1185">Reference proteome</keyword>
<evidence type="ECO:0000313" key="2">
    <source>
        <dbReference type="Proteomes" id="UP001283361"/>
    </source>
</evidence>
<dbReference type="EMBL" id="JAWDGP010005048">
    <property type="protein sequence ID" value="KAK3759990.1"/>
    <property type="molecule type" value="Genomic_DNA"/>
</dbReference>
<proteinExistence type="predicted"/>
<comment type="caution">
    <text evidence="1">The sequence shown here is derived from an EMBL/GenBank/DDBJ whole genome shotgun (WGS) entry which is preliminary data.</text>
</comment>
<accession>A0AAE1D7V7</accession>
<dbReference type="Proteomes" id="UP001283361">
    <property type="component" value="Unassembled WGS sequence"/>
</dbReference>